<dbReference type="SMART" id="SM00487">
    <property type="entry name" value="DEXDc"/>
    <property type="match status" value="1"/>
</dbReference>
<evidence type="ECO:0000256" key="12">
    <source>
        <dbReference type="ARBA" id="ARBA00033216"/>
    </source>
</evidence>
<dbReference type="PANTHER" id="PTHR18934:SF119">
    <property type="entry name" value="ATP-DEPENDENT RNA HELICASE A"/>
    <property type="match status" value="1"/>
</dbReference>
<keyword evidence="8 19" id="KW-0347">Helicase</keyword>
<feature type="compositionally biased region" description="Acidic residues" evidence="15">
    <location>
        <begin position="605"/>
        <end position="616"/>
    </location>
</feature>
<dbReference type="PROSITE" id="PS51192">
    <property type="entry name" value="HELICASE_ATP_BIND_1"/>
    <property type="match status" value="1"/>
</dbReference>
<evidence type="ECO:0000256" key="7">
    <source>
        <dbReference type="ARBA" id="ARBA00022801"/>
    </source>
</evidence>
<feature type="domain" description="Helicase ATP-binding" evidence="17">
    <location>
        <begin position="401"/>
        <end position="567"/>
    </location>
</feature>
<dbReference type="GO" id="GO:0005524">
    <property type="term" value="F:ATP binding"/>
    <property type="evidence" value="ECO:0007669"/>
    <property type="project" value="UniProtKB-KW"/>
</dbReference>
<dbReference type="Pfam" id="PF21010">
    <property type="entry name" value="HA2_C"/>
    <property type="match status" value="1"/>
</dbReference>
<name>A0A6F9DCN1_9ASCI</name>
<evidence type="ECO:0000256" key="10">
    <source>
        <dbReference type="ARBA" id="ARBA00023242"/>
    </source>
</evidence>
<feature type="compositionally biased region" description="Basic and acidic residues" evidence="15">
    <location>
        <begin position="595"/>
        <end position="604"/>
    </location>
</feature>
<evidence type="ECO:0000256" key="1">
    <source>
        <dbReference type="ARBA" id="ARBA00004123"/>
    </source>
</evidence>
<dbReference type="SUPFAM" id="SSF52540">
    <property type="entry name" value="P-loop containing nucleoside triphosphate hydrolases"/>
    <property type="match status" value="1"/>
</dbReference>
<dbReference type="PROSITE" id="PS50137">
    <property type="entry name" value="DS_RBD"/>
    <property type="match status" value="2"/>
</dbReference>
<dbReference type="PROSITE" id="PS51194">
    <property type="entry name" value="HELICASE_CTER"/>
    <property type="match status" value="1"/>
</dbReference>
<dbReference type="CDD" id="cd18791">
    <property type="entry name" value="SF2_C_RHA"/>
    <property type="match status" value="1"/>
</dbReference>
<evidence type="ECO:0000256" key="14">
    <source>
        <dbReference type="PROSITE-ProRule" id="PRU00266"/>
    </source>
</evidence>
<keyword evidence="7" id="KW-0378">Hydrolase</keyword>
<keyword evidence="9" id="KW-0067">ATP-binding</keyword>
<dbReference type="InterPro" id="IPR027417">
    <property type="entry name" value="P-loop_NTPase"/>
</dbReference>
<dbReference type="SUPFAM" id="SSF54768">
    <property type="entry name" value="dsRNA-binding domain-like"/>
    <property type="match status" value="2"/>
</dbReference>
<evidence type="ECO:0000256" key="9">
    <source>
        <dbReference type="ARBA" id="ARBA00022840"/>
    </source>
</evidence>
<dbReference type="CDD" id="cd19854">
    <property type="entry name" value="DSRM_DHX9_rpt1"/>
    <property type="match status" value="1"/>
</dbReference>
<dbReference type="GO" id="GO:0016887">
    <property type="term" value="F:ATP hydrolysis activity"/>
    <property type="evidence" value="ECO:0007669"/>
    <property type="project" value="TreeGrafter"/>
</dbReference>
<keyword evidence="4" id="KW-0806">Transcription termination</keyword>
<dbReference type="InterPro" id="IPR011545">
    <property type="entry name" value="DEAD/DEAH_box_helicase_dom"/>
</dbReference>
<dbReference type="Gene3D" id="1.20.120.1080">
    <property type="match status" value="1"/>
</dbReference>
<dbReference type="FunFam" id="3.30.160.20:FF:000026">
    <property type="entry name" value="ATP-dependent RNA helicase A"/>
    <property type="match status" value="1"/>
</dbReference>
<dbReference type="GO" id="GO:0006353">
    <property type="term" value="P:DNA-templated transcription termination"/>
    <property type="evidence" value="ECO:0007669"/>
    <property type="project" value="UniProtKB-KW"/>
</dbReference>
<feature type="region of interest" description="Disordered" evidence="15">
    <location>
        <begin position="313"/>
        <end position="335"/>
    </location>
</feature>
<dbReference type="GO" id="GO:0003725">
    <property type="term" value="F:double-stranded RNA binding"/>
    <property type="evidence" value="ECO:0007669"/>
    <property type="project" value="InterPro"/>
</dbReference>
<dbReference type="FunFam" id="3.40.50.300:FF:000677">
    <property type="entry name" value="ATP-dependent RNA helicase A"/>
    <property type="match status" value="1"/>
</dbReference>
<evidence type="ECO:0000259" key="18">
    <source>
        <dbReference type="PROSITE" id="PS51194"/>
    </source>
</evidence>
<evidence type="ECO:0000256" key="8">
    <source>
        <dbReference type="ARBA" id="ARBA00022806"/>
    </source>
</evidence>
<dbReference type="PROSITE" id="PS00690">
    <property type="entry name" value="DEAH_ATP_HELICASE"/>
    <property type="match status" value="1"/>
</dbReference>
<dbReference type="GO" id="GO:0003724">
    <property type="term" value="F:RNA helicase activity"/>
    <property type="evidence" value="ECO:0007669"/>
    <property type="project" value="UniProtKB-EC"/>
</dbReference>
<reference evidence="19" key="1">
    <citation type="submission" date="2020-04" db="EMBL/GenBank/DDBJ databases">
        <authorList>
            <person name="Neveu A P."/>
        </authorList>
    </citation>
    <scope>NUCLEOTIDE SEQUENCE</scope>
    <source>
        <tissue evidence="19">Whole embryo</tissue>
    </source>
</reference>
<evidence type="ECO:0000256" key="3">
    <source>
        <dbReference type="ARBA" id="ARBA00012552"/>
    </source>
</evidence>
<dbReference type="InterPro" id="IPR011709">
    <property type="entry name" value="DEAD-box_helicase_OB_fold"/>
</dbReference>
<evidence type="ECO:0000256" key="15">
    <source>
        <dbReference type="SAM" id="MobiDB-lite"/>
    </source>
</evidence>
<dbReference type="InterPro" id="IPR048333">
    <property type="entry name" value="HA2_WH"/>
</dbReference>
<evidence type="ECO:0000256" key="6">
    <source>
        <dbReference type="ARBA" id="ARBA00022741"/>
    </source>
</evidence>
<evidence type="ECO:0000259" key="16">
    <source>
        <dbReference type="PROSITE" id="PS50137"/>
    </source>
</evidence>
<keyword evidence="4" id="KW-0804">Transcription</keyword>
<comment type="similarity">
    <text evidence="2">Belongs to the DEAD box helicase family. DEAH subfamily.</text>
</comment>
<dbReference type="GO" id="GO:0005730">
    <property type="term" value="C:nucleolus"/>
    <property type="evidence" value="ECO:0007669"/>
    <property type="project" value="TreeGrafter"/>
</dbReference>
<keyword evidence="10" id="KW-0539">Nucleus</keyword>
<dbReference type="InterPro" id="IPR007502">
    <property type="entry name" value="Helicase-assoc_dom"/>
</dbReference>
<dbReference type="Pfam" id="PF04408">
    <property type="entry name" value="WHD_HA2"/>
    <property type="match status" value="1"/>
</dbReference>
<dbReference type="EMBL" id="LR785325">
    <property type="protein sequence ID" value="CAB3247813.1"/>
    <property type="molecule type" value="mRNA"/>
</dbReference>
<evidence type="ECO:0000259" key="17">
    <source>
        <dbReference type="PROSITE" id="PS51192"/>
    </source>
</evidence>
<sequence>MTEIKTFLYAWLGKQQLMPVYDIQPSGSKGRQKFMCEIRVNGIPYVGIGNSTNKKDAQTNAAYDFANYLVRAGKLDGSTLPSKGGSQLAPEVLPTVESTAGGNNVVLPSGIVPPHMQLKQENVVNVGSNNAKADFSYPTAGPSERGGALHDYYNKRKLEEEETFGSEEVDINSKLHGNWTFENAKQRLNEFFQRERISPVYKYSQVGPDHCRTFIAELNVYIKKLGRSLLAREQGSNKKISSQSCALSMVRQLFHLGVIEGFTGVAKKKTLDEAAPYNVTVTPSLEQKLKQIIQAQKLEPVKIPSDCSQPVSLVPPKPSQQTTSEQKTEAGVIPWSPPQVNWNPWTSCNIDEGPLANCTEQQVSSDLKNNHEHALQHNTQLLKMLEQRNTLPIVEYKKQLLDLLENNGVIIVRGQTGSGKTTQVPQYILDHYIETNRAAECNIIVTQPRRISAVSVAERVAVERGEELGNSAGFSVRFESVLPRPHAGILFCTVGVLLRKLTNGLRGISHVIVDEIHERDMNSDFLLVVLRDIVVTFPGIRIILMSATIDTTIFSEYFNNCPILEVHGRTHPVQEYFMEDCIEMLKYTPPMNIKTQKEKRNDRNDDNEDLAPEDGDNLNLSVSDKYSMQTRQAMAQINERETSFGLVEALLKYIGELNVPGAVLVFLPGWNLIYSLMMHLKEHPLFGGSAFRILPLHSQIPREDQHKVFHPVPDGVTKIILSTNIAETSITINDVVFVIDSCKVKMKMFTSHNNMTNYTTVWASQSNLEQRKGRAGRVRAGFCFYLCSKARYEKMDVHSTPEILRTPLHEIALSIKLLRLGGIGEFLSKALEPPPLDAVIEAEYLLRQINALDRNNELTKLGRILAKMPLEPRLGKMIILGCNFFIGDAMCIIAAASCFPSPFEMFGKRLSWKHRTFSGERFSDHVSLLMCFNAWENARKGGEDRESFFCESKQLTMSTLRMTWEAKNQLKQILINEGFPEDSLNTLEFNPHGSDEKLDIAISLLCVGLYPNVCMYKEKRKVLAESKPALIHKSSVVCPFGSKECIFPSPFFIFGEKIRTRAVSAKQLSMIHPLQLLLFTPCSVVVHENQVIVDDWIRLSMKFETAADLVALRSAISRLVVRSTTDPETIAQPPDEDRLFLDVIKEISHVTAAGSKITASEALRSFRSDDGPPNKMYRGRGGEHVSRGGGYRGNRGYSQGYNTGGYSRGYGQRGGYRGSPHRGGSRGQGFPHRGGRGFTHHGDW</sequence>
<feature type="domain" description="DRBM" evidence="16">
    <location>
        <begin position="3"/>
        <end position="71"/>
    </location>
</feature>
<protein>
    <recommendedName>
        <fullName evidence="3">RNA helicase</fullName>
        <ecNumber evidence="3">3.6.4.13</ecNumber>
    </recommendedName>
    <alternativeName>
        <fullName evidence="11">DEAH box protein 9</fullName>
    </alternativeName>
    <alternativeName>
        <fullName evidence="12">Nuclear DNA helicase II</fullName>
    </alternativeName>
</protein>
<proteinExistence type="evidence at transcript level"/>
<keyword evidence="5" id="KW-0677">Repeat</keyword>
<dbReference type="SMART" id="SM00847">
    <property type="entry name" value="HA2"/>
    <property type="match status" value="1"/>
</dbReference>
<dbReference type="AlphaFoldDB" id="A0A6F9DCN1"/>
<dbReference type="InterPro" id="IPR001650">
    <property type="entry name" value="Helicase_C-like"/>
</dbReference>
<feature type="compositionally biased region" description="Basic residues" evidence="15">
    <location>
        <begin position="1233"/>
        <end position="1244"/>
    </location>
</feature>
<feature type="region of interest" description="Disordered" evidence="15">
    <location>
        <begin position="593"/>
        <end position="621"/>
    </location>
</feature>
<dbReference type="GO" id="GO:0050684">
    <property type="term" value="P:regulation of mRNA processing"/>
    <property type="evidence" value="ECO:0007669"/>
    <property type="project" value="TreeGrafter"/>
</dbReference>
<dbReference type="Pfam" id="PF00271">
    <property type="entry name" value="Helicase_C"/>
    <property type="match status" value="1"/>
</dbReference>
<evidence type="ECO:0000313" key="19">
    <source>
        <dbReference type="EMBL" id="CAB3247813.1"/>
    </source>
</evidence>
<dbReference type="PANTHER" id="PTHR18934">
    <property type="entry name" value="ATP-DEPENDENT RNA HELICASE"/>
    <property type="match status" value="1"/>
</dbReference>
<dbReference type="GO" id="GO:0043138">
    <property type="term" value="F:3'-5' DNA helicase activity"/>
    <property type="evidence" value="ECO:0007669"/>
    <property type="project" value="TreeGrafter"/>
</dbReference>
<keyword evidence="14" id="KW-0694">RNA-binding</keyword>
<dbReference type="FunFam" id="3.40.50.300:FF:000284">
    <property type="entry name" value="probable ATP-dependent RNA helicase YTHDC2"/>
    <property type="match status" value="1"/>
</dbReference>
<evidence type="ECO:0000256" key="4">
    <source>
        <dbReference type="ARBA" id="ARBA00022472"/>
    </source>
</evidence>
<dbReference type="SMART" id="SM00358">
    <property type="entry name" value="DSRM"/>
    <property type="match status" value="2"/>
</dbReference>
<feature type="compositionally biased region" description="Gly residues" evidence="15">
    <location>
        <begin position="1202"/>
        <end position="1217"/>
    </location>
</feature>
<dbReference type="Pfam" id="PF00270">
    <property type="entry name" value="DEAD"/>
    <property type="match status" value="1"/>
</dbReference>
<feature type="domain" description="Helicase C-terminal" evidence="18">
    <location>
        <begin position="646"/>
        <end position="819"/>
    </location>
</feature>
<evidence type="ECO:0000256" key="5">
    <source>
        <dbReference type="ARBA" id="ARBA00022737"/>
    </source>
</evidence>
<accession>A0A6F9DCN1</accession>
<dbReference type="InterPro" id="IPR044445">
    <property type="entry name" value="DHX9_DSRM_1"/>
</dbReference>
<gene>
    <name evidence="19" type="primary">G3bp1</name>
</gene>
<dbReference type="FunFam" id="3.30.160.20:FF:000028">
    <property type="entry name" value="ATP-dependent RNA helicase A"/>
    <property type="match status" value="1"/>
</dbReference>
<dbReference type="SMART" id="SM00490">
    <property type="entry name" value="HELICc"/>
    <property type="match status" value="1"/>
</dbReference>
<evidence type="ECO:0000256" key="2">
    <source>
        <dbReference type="ARBA" id="ARBA00008792"/>
    </source>
</evidence>
<dbReference type="EC" id="3.6.4.13" evidence="3"/>
<comment type="catalytic activity">
    <reaction evidence="13">
        <text>ATP + H2O = ADP + phosphate + H(+)</text>
        <dbReference type="Rhea" id="RHEA:13065"/>
        <dbReference type="ChEBI" id="CHEBI:15377"/>
        <dbReference type="ChEBI" id="CHEBI:15378"/>
        <dbReference type="ChEBI" id="CHEBI:30616"/>
        <dbReference type="ChEBI" id="CHEBI:43474"/>
        <dbReference type="ChEBI" id="CHEBI:456216"/>
        <dbReference type="EC" id="3.6.4.13"/>
    </reaction>
</comment>
<dbReference type="GO" id="GO:0045944">
    <property type="term" value="P:positive regulation of transcription by RNA polymerase II"/>
    <property type="evidence" value="ECO:0007669"/>
    <property type="project" value="TreeGrafter"/>
</dbReference>
<dbReference type="Pfam" id="PF00035">
    <property type="entry name" value="dsrm"/>
    <property type="match status" value="2"/>
</dbReference>
<dbReference type="InterPro" id="IPR014001">
    <property type="entry name" value="Helicase_ATP-bd"/>
</dbReference>
<dbReference type="InterPro" id="IPR002464">
    <property type="entry name" value="DNA/RNA_helicase_DEAH_CS"/>
</dbReference>
<keyword evidence="4" id="KW-0805">Transcription regulation</keyword>
<dbReference type="CDD" id="cd19855">
    <property type="entry name" value="DSRM_DHX9_rpt2"/>
    <property type="match status" value="1"/>
</dbReference>
<feature type="region of interest" description="Disordered" evidence="15">
    <location>
        <begin position="1165"/>
        <end position="1244"/>
    </location>
</feature>
<evidence type="ECO:0000256" key="13">
    <source>
        <dbReference type="ARBA" id="ARBA00047984"/>
    </source>
</evidence>
<dbReference type="Gene3D" id="3.40.50.300">
    <property type="entry name" value="P-loop containing nucleotide triphosphate hydrolases"/>
    <property type="match status" value="2"/>
</dbReference>
<feature type="domain" description="DRBM" evidence="16">
    <location>
        <begin position="183"/>
        <end position="255"/>
    </location>
</feature>
<evidence type="ECO:0000256" key="11">
    <source>
        <dbReference type="ARBA" id="ARBA00031576"/>
    </source>
</evidence>
<dbReference type="Pfam" id="PF07717">
    <property type="entry name" value="OB_NTP_bind"/>
    <property type="match status" value="1"/>
</dbReference>
<comment type="subcellular location">
    <subcellularLocation>
        <location evidence="1">Nucleus</location>
    </subcellularLocation>
</comment>
<organism evidence="19">
    <name type="scientific">Phallusia mammillata</name>
    <dbReference type="NCBI Taxonomy" id="59560"/>
    <lineage>
        <taxon>Eukaryota</taxon>
        <taxon>Metazoa</taxon>
        <taxon>Chordata</taxon>
        <taxon>Tunicata</taxon>
        <taxon>Ascidiacea</taxon>
        <taxon>Phlebobranchia</taxon>
        <taxon>Ascidiidae</taxon>
        <taxon>Phallusia</taxon>
    </lineage>
</organism>
<dbReference type="GO" id="GO:1990904">
    <property type="term" value="C:ribonucleoprotein complex"/>
    <property type="evidence" value="ECO:0007669"/>
    <property type="project" value="TreeGrafter"/>
</dbReference>
<dbReference type="Gene3D" id="3.30.160.20">
    <property type="match status" value="2"/>
</dbReference>
<dbReference type="InterPro" id="IPR044446">
    <property type="entry name" value="DHX9_DSRM_2"/>
</dbReference>
<keyword evidence="6" id="KW-0547">Nucleotide-binding</keyword>
<dbReference type="InterPro" id="IPR014720">
    <property type="entry name" value="dsRBD_dom"/>
</dbReference>